<dbReference type="HAMAP" id="MF_00038">
    <property type="entry name" value="MraY"/>
    <property type="match status" value="1"/>
</dbReference>
<feature type="transmembrane region" description="Helical" evidence="7">
    <location>
        <begin position="255"/>
        <end position="273"/>
    </location>
</feature>
<evidence type="ECO:0000256" key="6">
    <source>
        <dbReference type="ARBA" id="ARBA00023136"/>
    </source>
</evidence>
<organism evidence="8 9">
    <name type="scientific">Vanilla planifolia</name>
    <name type="common">Vanilla</name>
    <dbReference type="NCBI Taxonomy" id="51239"/>
    <lineage>
        <taxon>Eukaryota</taxon>
        <taxon>Viridiplantae</taxon>
        <taxon>Streptophyta</taxon>
        <taxon>Embryophyta</taxon>
        <taxon>Tracheophyta</taxon>
        <taxon>Spermatophyta</taxon>
        <taxon>Magnoliopsida</taxon>
        <taxon>Liliopsida</taxon>
        <taxon>Asparagales</taxon>
        <taxon>Orchidaceae</taxon>
        <taxon>Vanilloideae</taxon>
        <taxon>Vanilleae</taxon>
        <taxon>Vanilla</taxon>
    </lineage>
</organism>
<comment type="caution">
    <text evidence="8">The sequence shown here is derived from an EMBL/GenBank/DDBJ whole genome shotgun (WGS) entry which is preliminary data.</text>
</comment>
<proteinExistence type="inferred from homology"/>
<comment type="similarity">
    <text evidence="2">Belongs to the glycosyltransferase 4 family. MraY subfamily.</text>
</comment>
<dbReference type="InterPro" id="IPR000715">
    <property type="entry name" value="Glycosyl_transferase_4"/>
</dbReference>
<accession>A0A835UID6</accession>
<sequence length="512" mass="54736">MACASSQLVRLLGFRQTPCTSFSSALTAATSSTISAKAGHFPTLSPLPLALSINLTETNRRNSAALRCCLTFVAKDESAASTNTALEENNRVVSEEDTTNASGDGDTADIRLFQSTGSSLKAALKKYASFVSLIHKLLRDDLRRRRIWGGVLVNTGLITFLVISLLALDWYSWKTLGLPLKPFHFTSPFLISAALAGFAGFLYIPIVDNMKVHQILRQEGPSTHSSKRKTPTMGGLFFVPVGIAVARHFTSSNSLAVYGAILATLAFAAIGFVDDLLSRIKSHNYGLPGWVKLSLQVAVGLCFSIWLDSASISLPWNMNLSAHLPRPFGPLYLGKYYLALTAFCFAAMGNGVNLTDGLDGLAGGVAAWAFIGMSMASIAISPDLAVFGASMSGACVGFLFHNRYKASIFMGDTGSLALGGALAAMASLTGMFFPLFISSGVIVMEVLSVILQVLSVKITRKLHGVSRRVFRMAPIHHHFELCGIREPIIVASAYFLSSILALIAGCTGFILI</sequence>
<dbReference type="PANTHER" id="PTHR22926:SF5">
    <property type="entry name" value="PHOSPHO-N-ACETYLMURAMOYL-PENTAPEPTIDE-TRANSFERASE HOMOLOG"/>
    <property type="match status" value="1"/>
</dbReference>
<evidence type="ECO:0000313" key="8">
    <source>
        <dbReference type="EMBL" id="KAG0462533.1"/>
    </source>
</evidence>
<name>A0A835UID6_VANPL</name>
<feature type="transmembrane region" description="Helical" evidence="7">
    <location>
        <begin position="293"/>
        <end position="316"/>
    </location>
</feature>
<dbReference type="Pfam" id="PF00953">
    <property type="entry name" value="Glycos_transf_4"/>
    <property type="match status" value="1"/>
</dbReference>
<feature type="transmembrane region" description="Helical" evidence="7">
    <location>
        <begin position="386"/>
        <end position="404"/>
    </location>
</feature>
<dbReference type="OrthoDB" id="2020675at2759"/>
<evidence type="ECO:0000256" key="7">
    <source>
        <dbReference type="SAM" id="Phobius"/>
    </source>
</evidence>
<dbReference type="InterPro" id="IPR018480">
    <property type="entry name" value="PNAcMuramoyl-5peptid_Trfase_CS"/>
</dbReference>
<keyword evidence="4 7" id="KW-0812">Transmembrane</keyword>
<evidence type="ECO:0000256" key="5">
    <source>
        <dbReference type="ARBA" id="ARBA00022989"/>
    </source>
</evidence>
<dbReference type="PROSITE" id="PS01348">
    <property type="entry name" value="MRAY_2"/>
    <property type="match status" value="1"/>
</dbReference>
<dbReference type="EMBL" id="JADCNM010000011">
    <property type="protein sequence ID" value="KAG0462533.1"/>
    <property type="molecule type" value="Genomic_DNA"/>
</dbReference>
<feature type="transmembrane region" description="Helical" evidence="7">
    <location>
        <begin position="488"/>
        <end position="511"/>
    </location>
</feature>
<feature type="transmembrane region" description="Helical" evidence="7">
    <location>
        <begin position="231"/>
        <end position="249"/>
    </location>
</feature>
<dbReference type="CDD" id="cd06852">
    <property type="entry name" value="GT_MraY"/>
    <property type="match status" value="1"/>
</dbReference>
<dbReference type="InterPro" id="IPR003524">
    <property type="entry name" value="PNAcMuramoyl-5peptid_Trfase"/>
</dbReference>
<evidence type="ECO:0008006" key="10">
    <source>
        <dbReference type="Google" id="ProtNLM"/>
    </source>
</evidence>
<comment type="subcellular location">
    <subcellularLocation>
        <location evidence="1">Membrane</location>
        <topology evidence="1">Multi-pass membrane protein</topology>
    </subcellularLocation>
</comment>
<keyword evidence="5 7" id="KW-1133">Transmembrane helix</keyword>
<dbReference type="PANTHER" id="PTHR22926">
    <property type="entry name" value="PHOSPHO-N-ACETYLMURAMOYL-PENTAPEPTIDE-TRANSFERASE"/>
    <property type="match status" value="1"/>
</dbReference>
<evidence type="ECO:0000256" key="2">
    <source>
        <dbReference type="ARBA" id="ARBA00005583"/>
    </source>
</evidence>
<dbReference type="NCBIfam" id="TIGR00445">
    <property type="entry name" value="mraY"/>
    <property type="match status" value="1"/>
</dbReference>
<dbReference type="Proteomes" id="UP000639772">
    <property type="component" value="Chromosome 11"/>
</dbReference>
<dbReference type="GO" id="GO:0005886">
    <property type="term" value="C:plasma membrane"/>
    <property type="evidence" value="ECO:0007669"/>
    <property type="project" value="TreeGrafter"/>
</dbReference>
<feature type="transmembrane region" description="Helical" evidence="7">
    <location>
        <begin position="361"/>
        <end position="380"/>
    </location>
</feature>
<dbReference type="GO" id="GO:0071555">
    <property type="term" value="P:cell wall organization"/>
    <property type="evidence" value="ECO:0007669"/>
    <property type="project" value="TreeGrafter"/>
</dbReference>
<evidence type="ECO:0000256" key="1">
    <source>
        <dbReference type="ARBA" id="ARBA00004141"/>
    </source>
</evidence>
<keyword evidence="3" id="KW-0808">Transferase</keyword>
<dbReference type="Pfam" id="PF10555">
    <property type="entry name" value="MraY_sig1"/>
    <property type="match status" value="1"/>
</dbReference>
<evidence type="ECO:0000256" key="3">
    <source>
        <dbReference type="ARBA" id="ARBA00022679"/>
    </source>
</evidence>
<dbReference type="AlphaFoldDB" id="A0A835UID6"/>
<evidence type="ECO:0000313" key="9">
    <source>
        <dbReference type="Proteomes" id="UP000639772"/>
    </source>
</evidence>
<evidence type="ECO:0000256" key="4">
    <source>
        <dbReference type="ARBA" id="ARBA00022692"/>
    </source>
</evidence>
<feature type="transmembrane region" description="Helical" evidence="7">
    <location>
        <begin position="336"/>
        <end position="354"/>
    </location>
</feature>
<dbReference type="PROSITE" id="PS01347">
    <property type="entry name" value="MRAY_1"/>
    <property type="match status" value="1"/>
</dbReference>
<feature type="transmembrane region" description="Helical" evidence="7">
    <location>
        <begin position="188"/>
        <end position="210"/>
    </location>
</feature>
<feature type="transmembrane region" description="Helical" evidence="7">
    <location>
        <begin position="147"/>
        <end position="168"/>
    </location>
</feature>
<dbReference type="GO" id="GO:0008963">
    <property type="term" value="F:phospho-N-acetylmuramoyl-pentapeptide-transferase activity"/>
    <property type="evidence" value="ECO:0007669"/>
    <property type="project" value="InterPro"/>
</dbReference>
<keyword evidence="6 7" id="KW-0472">Membrane</keyword>
<reference evidence="8 9" key="1">
    <citation type="journal article" date="2020" name="Nat. Food">
        <title>A phased Vanilla planifolia genome enables genetic improvement of flavour and production.</title>
        <authorList>
            <person name="Hasing T."/>
            <person name="Tang H."/>
            <person name="Brym M."/>
            <person name="Khazi F."/>
            <person name="Huang T."/>
            <person name="Chambers A.H."/>
        </authorList>
    </citation>
    <scope>NUCLEOTIDE SEQUENCE [LARGE SCALE GENOMIC DNA]</scope>
    <source>
        <tissue evidence="8">Leaf</tissue>
    </source>
</reference>
<dbReference type="GO" id="GO:0044038">
    <property type="term" value="P:cell wall macromolecule biosynthetic process"/>
    <property type="evidence" value="ECO:0007669"/>
    <property type="project" value="TreeGrafter"/>
</dbReference>
<gene>
    <name evidence="8" type="ORF">HPP92_021009</name>
</gene>
<protein>
    <recommendedName>
        <fullName evidence="10">Phospho-N-acetylmuramoyl-pentapeptide-transferase</fullName>
    </recommendedName>
</protein>
<feature type="transmembrane region" description="Helical" evidence="7">
    <location>
        <begin position="416"/>
        <end position="435"/>
    </location>
</feature>